<comment type="caution">
    <text evidence="8">The sequence shown here is derived from an EMBL/GenBank/DDBJ whole genome shotgun (WGS) entry which is preliminary data.</text>
</comment>
<dbReference type="InterPro" id="IPR025269">
    <property type="entry name" value="SAM-like_dom"/>
</dbReference>
<dbReference type="GO" id="GO:0003677">
    <property type="term" value="F:DNA binding"/>
    <property type="evidence" value="ECO:0007669"/>
    <property type="project" value="UniProtKB-UniRule"/>
</dbReference>
<dbReference type="Gene3D" id="1.10.150.130">
    <property type="match status" value="1"/>
</dbReference>
<dbReference type="InterPro" id="IPR010998">
    <property type="entry name" value="Integrase_recombinase_N"/>
</dbReference>
<dbReference type="InterPro" id="IPR050090">
    <property type="entry name" value="Tyrosine_recombinase_XerCD"/>
</dbReference>
<accession>A0AA37KRK3</accession>
<evidence type="ECO:0000256" key="2">
    <source>
        <dbReference type="ARBA" id="ARBA00022908"/>
    </source>
</evidence>
<dbReference type="InterPro" id="IPR011010">
    <property type="entry name" value="DNA_brk_join_enz"/>
</dbReference>
<evidence type="ECO:0000256" key="4">
    <source>
        <dbReference type="ARBA" id="ARBA00023172"/>
    </source>
</evidence>
<evidence type="ECO:0000313" key="8">
    <source>
        <dbReference type="EMBL" id="GKI20450.1"/>
    </source>
</evidence>
<dbReference type="InterPro" id="IPR002104">
    <property type="entry name" value="Integrase_catalytic"/>
</dbReference>
<dbReference type="PANTHER" id="PTHR30349:SF64">
    <property type="entry name" value="PROPHAGE INTEGRASE INTD-RELATED"/>
    <property type="match status" value="1"/>
</dbReference>
<dbReference type="GO" id="GO:0006310">
    <property type="term" value="P:DNA recombination"/>
    <property type="evidence" value="ECO:0007669"/>
    <property type="project" value="UniProtKB-KW"/>
</dbReference>
<keyword evidence="4" id="KW-0233">DNA recombination</keyword>
<gene>
    <name evidence="8" type="ORF">CE91St16_33580</name>
</gene>
<dbReference type="InterPro" id="IPR013762">
    <property type="entry name" value="Integrase-like_cat_sf"/>
</dbReference>
<evidence type="ECO:0000259" key="6">
    <source>
        <dbReference type="PROSITE" id="PS51898"/>
    </source>
</evidence>
<dbReference type="SUPFAM" id="SSF56349">
    <property type="entry name" value="DNA breaking-rejoining enzymes"/>
    <property type="match status" value="1"/>
</dbReference>
<dbReference type="PROSITE" id="PS51898">
    <property type="entry name" value="TYR_RECOMBINASE"/>
    <property type="match status" value="1"/>
</dbReference>
<dbReference type="Gene3D" id="1.10.443.10">
    <property type="entry name" value="Intergrase catalytic core"/>
    <property type="match status" value="1"/>
</dbReference>
<evidence type="ECO:0000313" key="9">
    <source>
        <dbReference type="Proteomes" id="UP001055105"/>
    </source>
</evidence>
<dbReference type="PANTHER" id="PTHR30349">
    <property type="entry name" value="PHAGE INTEGRASE-RELATED"/>
    <property type="match status" value="1"/>
</dbReference>
<dbReference type="PROSITE" id="PS51900">
    <property type="entry name" value="CB"/>
    <property type="match status" value="1"/>
</dbReference>
<dbReference type="RefSeq" id="WP_244077150.1">
    <property type="nucleotide sequence ID" value="NZ_AP025581.1"/>
</dbReference>
<name>A0AA37KRK3_9BACT</name>
<evidence type="ECO:0000259" key="7">
    <source>
        <dbReference type="PROSITE" id="PS51900"/>
    </source>
</evidence>
<dbReference type="AlphaFoldDB" id="A0AA37KRK3"/>
<feature type="domain" description="Tyr recombinase" evidence="6">
    <location>
        <begin position="209"/>
        <end position="399"/>
    </location>
</feature>
<proteinExistence type="inferred from homology"/>
<organism evidence="8 9">
    <name type="scientific">Alistipes finegoldii</name>
    <dbReference type="NCBI Taxonomy" id="214856"/>
    <lineage>
        <taxon>Bacteria</taxon>
        <taxon>Pseudomonadati</taxon>
        <taxon>Bacteroidota</taxon>
        <taxon>Bacteroidia</taxon>
        <taxon>Bacteroidales</taxon>
        <taxon>Rikenellaceae</taxon>
        <taxon>Alistipes</taxon>
    </lineage>
</organism>
<evidence type="ECO:0000256" key="1">
    <source>
        <dbReference type="ARBA" id="ARBA00008857"/>
    </source>
</evidence>
<reference evidence="8" key="1">
    <citation type="submission" date="2022-01" db="EMBL/GenBank/DDBJ databases">
        <title>Novel bile acid biosynthetic pathways are enriched in the microbiome of centenarians.</title>
        <authorList>
            <person name="Sato Y."/>
            <person name="Atarashi K."/>
            <person name="Plichta R.D."/>
            <person name="Arai Y."/>
            <person name="Sasajima S."/>
            <person name="Kearney M.S."/>
            <person name="Suda W."/>
            <person name="Takeshita K."/>
            <person name="Sasaki T."/>
            <person name="Okamoto S."/>
            <person name="Skelly N.A."/>
            <person name="Okamura Y."/>
            <person name="Vlamakis H."/>
            <person name="Li Y."/>
            <person name="Tanoue T."/>
            <person name="Takei H."/>
            <person name="Nittono H."/>
            <person name="Narushima S."/>
            <person name="Irie J."/>
            <person name="Itoh H."/>
            <person name="Moriya K."/>
            <person name="Sugiura Y."/>
            <person name="Suematsu M."/>
            <person name="Moritoki N."/>
            <person name="Shibata S."/>
            <person name="Littman R.D."/>
            <person name="Fischbach A.M."/>
            <person name="Uwamino Y."/>
            <person name="Inoue T."/>
            <person name="Honda A."/>
            <person name="Hattori M."/>
            <person name="Murai T."/>
            <person name="Xavier J.R."/>
            <person name="Hirose N."/>
            <person name="Honda K."/>
        </authorList>
    </citation>
    <scope>NUCLEOTIDE SEQUENCE</scope>
    <source>
        <strain evidence="8">CE91-St16</strain>
    </source>
</reference>
<dbReference type="CDD" id="cd01185">
    <property type="entry name" value="INTN1_C_like"/>
    <property type="match status" value="1"/>
</dbReference>
<keyword evidence="2" id="KW-0229">DNA integration</keyword>
<feature type="domain" description="Core-binding (CB)" evidence="7">
    <location>
        <begin position="101"/>
        <end position="188"/>
    </location>
</feature>
<dbReference type="EMBL" id="BQOL01000002">
    <property type="protein sequence ID" value="GKI20450.1"/>
    <property type="molecule type" value="Genomic_DNA"/>
</dbReference>
<sequence length="403" mass="46152">MVKVKVKLRKSTVEGKAGVIYYQLCHKRQSRQITTGIRLFPDQWDARRERVMVSLAGRDAATAVVQRQIDGDLCLLRAIVGDFEARREEYGLPDVVGRFRSSERFTVFAFVEKQIACLRADGKLGTARNYRRTLNSFSGFLNGADIPFSLLDERLVGRYNDWLQRRRIVRNTVSFYMRVLRAVFNKAVREGIVPQSSPFRNVYTGVDRTRKRAVGEETVIRLRRLNLEHSPSLALARDIFIFSYCARGMAFVDIAFLRKQDIAGGTIRYVRRKTGQHLTIRIEPCMGDIIERYSQVTRTSDYVFPLLNAKDPVRVFSQYQTALGYYNRRLKRLADLLELEMPLSSYTSRHTWATTARNHNVPLSVISAGMGHASEKTTQIYLASLESSVIDQANRSIIASLYV</sequence>
<dbReference type="Pfam" id="PF13102">
    <property type="entry name" value="Phage_int_SAM_5"/>
    <property type="match status" value="1"/>
</dbReference>
<dbReference type="GO" id="GO:0015074">
    <property type="term" value="P:DNA integration"/>
    <property type="evidence" value="ECO:0007669"/>
    <property type="project" value="UniProtKB-KW"/>
</dbReference>
<evidence type="ECO:0000256" key="3">
    <source>
        <dbReference type="ARBA" id="ARBA00023125"/>
    </source>
</evidence>
<dbReference type="InterPro" id="IPR044068">
    <property type="entry name" value="CB"/>
</dbReference>
<comment type="similarity">
    <text evidence="1">Belongs to the 'phage' integrase family.</text>
</comment>
<evidence type="ECO:0000256" key="5">
    <source>
        <dbReference type="PROSITE-ProRule" id="PRU01248"/>
    </source>
</evidence>
<protein>
    <submittedName>
        <fullName evidence="8">Integrase</fullName>
    </submittedName>
</protein>
<keyword evidence="3 5" id="KW-0238">DNA-binding</keyword>
<dbReference type="Pfam" id="PF00589">
    <property type="entry name" value="Phage_integrase"/>
    <property type="match status" value="1"/>
</dbReference>
<dbReference type="Proteomes" id="UP001055105">
    <property type="component" value="Unassembled WGS sequence"/>
</dbReference>